<feature type="transmembrane region" description="Helical" evidence="20">
    <location>
        <begin position="131"/>
        <end position="164"/>
    </location>
</feature>
<keyword evidence="4" id="KW-0997">Cell inner membrane</keyword>
<evidence type="ECO:0000256" key="14">
    <source>
        <dbReference type="ARBA" id="ARBA00050401"/>
    </source>
</evidence>
<dbReference type="Gene3D" id="1.20.120.1220">
    <property type="match status" value="1"/>
</dbReference>
<evidence type="ECO:0000256" key="6">
    <source>
        <dbReference type="ARBA" id="ARBA00022670"/>
    </source>
</evidence>
<dbReference type="PANTHER" id="PTHR30487:SF0">
    <property type="entry name" value="PREPILIN LEADER PEPTIDASE_N-METHYLTRANSFERASE-RELATED"/>
    <property type="match status" value="1"/>
</dbReference>
<dbReference type="EMBL" id="NSKD01000007">
    <property type="protein sequence ID" value="PAU78777.1"/>
    <property type="molecule type" value="Genomic_DNA"/>
</dbReference>
<keyword evidence="3" id="KW-1003">Cell membrane</keyword>
<dbReference type="OrthoDB" id="9789291at2"/>
<evidence type="ECO:0000313" key="23">
    <source>
        <dbReference type="EMBL" id="PAU78777.1"/>
    </source>
</evidence>
<keyword evidence="5 18" id="KW-0489">Methyltransferase</keyword>
<feature type="domain" description="Prepilin peptidase A24 N-terminal" evidence="22">
    <location>
        <begin position="20"/>
        <end position="141"/>
    </location>
</feature>
<evidence type="ECO:0000256" key="5">
    <source>
        <dbReference type="ARBA" id="ARBA00022603"/>
    </source>
</evidence>
<evidence type="ECO:0000256" key="1">
    <source>
        <dbReference type="ARBA" id="ARBA00004429"/>
    </source>
</evidence>
<evidence type="ECO:0000256" key="3">
    <source>
        <dbReference type="ARBA" id="ARBA00022475"/>
    </source>
</evidence>
<evidence type="ECO:0000256" key="20">
    <source>
        <dbReference type="SAM" id="Phobius"/>
    </source>
</evidence>
<evidence type="ECO:0000256" key="15">
    <source>
        <dbReference type="ARBA" id="ARBA00067082"/>
    </source>
</evidence>
<feature type="transmembrane region" description="Helical" evidence="20">
    <location>
        <begin position="176"/>
        <end position="192"/>
    </location>
</feature>
<evidence type="ECO:0000256" key="10">
    <source>
        <dbReference type="ARBA" id="ARBA00022801"/>
    </source>
</evidence>
<evidence type="ECO:0000256" key="18">
    <source>
        <dbReference type="RuleBase" id="RU003794"/>
    </source>
</evidence>
<dbReference type="Pfam" id="PF06750">
    <property type="entry name" value="A24_N_bact"/>
    <property type="match status" value="1"/>
</dbReference>
<evidence type="ECO:0000313" key="24">
    <source>
        <dbReference type="Proteomes" id="UP000218896"/>
    </source>
</evidence>
<feature type="compositionally biased region" description="Polar residues" evidence="19">
    <location>
        <begin position="60"/>
        <end position="69"/>
    </location>
</feature>
<feature type="domain" description="Prepilin type IV endopeptidase peptidase" evidence="21">
    <location>
        <begin position="155"/>
        <end position="263"/>
    </location>
</feature>
<dbReference type="Pfam" id="PF01478">
    <property type="entry name" value="Peptidase_A24"/>
    <property type="match status" value="1"/>
</dbReference>
<protein>
    <recommendedName>
        <fullName evidence="16 18">Prepilin leader peptidase/N-methyltransferase</fullName>
        <ecNumber evidence="18">2.1.1.-</ecNumber>
        <ecNumber evidence="15 18">3.4.23.43</ecNumber>
    </recommendedName>
</protein>
<dbReference type="InterPro" id="IPR000045">
    <property type="entry name" value="Prepilin_IV_endopep_pep"/>
</dbReference>
<dbReference type="PRINTS" id="PR00864">
    <property type="entry name" value="PREPILNPTASE"/>
</dbReference>
<evidence type="ECO:0000256" key="8">
    <source>
        <dbReference type="ARBA" id="ARBA00022691"/>
    </source>
</evidence>
<dbReference type="PANTHER" id="PTHR30487">
    <property type="entry name" value="TYPE 4 PREPILIN-LIKE PROTEINS LEADER PEPTIDE-PROCESSING ENZYME"/>
    <property type="match status" value="1"/>
</dbReference>
<sequence length="307" mass="33086">MIQIILSTPWLLWPAVVGVSLCVGSFLNVVILRLPRMMEQAWRQECEALFPEALGRSGQGRDSGQPGTEQDTDRGHGRSYGLSYPRSHCPECGNTIRAIDNIPVLSWLFLRGRCRNCGTGISARYPAIEALTAVLSVLTVLILGTSVEALIALPLVWALLALTVIDLETTLLPDSITLPLLWAGLVASALGLGQVGLEAAFWGAVAGYLSLWSVYHLFRLLTGKEGMGHGDFKLLAALGAWLGWTMLPAIILLSSLVGAVVGIAMIAIRGHNRNIPIPFGPYLAAAGVIALWYGPELLDLWLSLMRV</sequence>
<keyword evidence="6 18" id="KW-0645">Protease</keyword>
<keyword evidence="9 18" id="KW-0812">Transmembrane</keyword>
<evidence type="ECO:0000256" key="11">
    <source>
        <dbReference type="ARBA" id="ARBA00022989"/>
    </source>
</evidence>
<dbReference type="EC" id="3.4.23.43" evidence="15 18"/>
<evidence type="ECO:0000259" key="21">
    <source>
        <dbReference type="Pfam" id="PF01478"/>
    </source>
</evidence>
<dbReference type="InterPro" id="IPR014032">
    <property type="entry name" value="Peptidase_A24A_bac"/>
</dbReference>
<evidence type="ECO:0000256" key="12">
    <source>
        <dbReference type="ARBA" id="ARBA00023136"/>
    </source>
</evidence>
<evidence type="ECO:0000256" key="9">
    <source>
        <dbReference type="ARBA" id="ARBA00022692"/>
    </source>
</evidence>
<reference evidence="23 24" key="1">
    <citation type="submission" date="2017-08" db="EMBL/GenBank/DDBJ databases">
        <title>Halovibrio sewagensis sp. nov., isolated from wastewater of high salinity.</title>
        <authorList>
            <person name="Dong X."/>
            <person name="Zhang G."/>
        </authorList>
    </citation>
    <scope>NUCLEOTIDE SEQUENCE [LARGE SCALE GENOMIC DNA]</scope>
    <source>
        <strain evidence="23 24">YL5-2</strain>
    </source>
</reference>
<accession>A0A2A2F286</accession>
<evidence type="ECO:0000256" key="13">
    <source>
        <dbReference type="ARBA" id="ARBA00023268"/>
    </source>
</evidence>
<organism evidence="23 24">
    <name type="scientific">Halovibrio salipaludis</name>
    <dbReference type="NCBI Taxonomy" id="2032626"/>
    <lineage>
        <taxon>Bacteria</taxon>
        <taxon>Pseudomonadati</taxon>
        <taxon>Pseudomonadota</taxon>
        <taxon>Gammaproteobacteria</taxon>
        <taxon>Oceanospirillales</taxon>
        <taxon>Halomonadaceae</taxon>
        <taxon>Halovibrio</taxon>
    </lineage>
</organism>
<comment type="similarity">
    <text evidence="2 17">Belongs to the peptidase A24 family.</text>
</comment>
<comment type="subcellular location">
    <subcellularLocation>
        <location evidence="1">Cell inner membrane</location>
        <topology evidence="1">Multi-pass membrane protein</topology>
    </subcellularLocation>
    <subcellularLocation>
        <location evidence="18">Cell membrane</location>
        <topology evidence="18">Multi-pass membrane protein</topology>
    </subcellularLocation>
</comment>
<evidence type="ECO:0000256" key="4">
    <source>
        <dbReference type="ARBA" id="ARBA00022519"/>
    </source>
</evidence>
<comment type="catalytic activity">
    <reaction evidence="14 18">
        <text>Typically cleaves a -Gly-|-Phe- bond to release an N-terminal, basic peptide of 5-8 residues from type IV prepilin, and then N-methylates the new N-terminal amino group, the methyl donor being S-adenosyl-L-methionine.</text>
        <dbReference type="EC" id="3.4.23.43"/>
    </reaction>
</comment>
<dbReference type="GO" id="GO:0004190">
    <property type="term" value="F:aspartic-type endopeptidase activity"/>
    <property type="evidence" value="ECO:0007669"/>
    <property type="project" value="UniProtKB-EC"/>
</dbReference>
<keyword evidence="13 18" id="KW-0511">Multifunctional enzyme</keyword>
<dbReference type="Proteomes" id="UP000218896">
    <property type="component" value="Unassembled WGS sequence"/>
</dbReference>
<keyword evidence="24" id="KW-1185">Reference proteome</keyword>
<dbReference type="FunFam" id="1.20.120.1220:FF:000001">
    <property type="entry name" value="Type 4 prepilin-like proteins leader peptide-processing enzyme"/>
    <property type="match status" value="1"/>
</dbReference>
<feature type="region of interest" description="Disordered" evidence="19">
    <location>
        <begin position="54"/>
        <end position="78"/>
    </location>
</feature>
<dbReference type="GO" id="GO:0006465">
    <property type="term" value="P:signal peptide processing"/>
    <property type="evidence" value="ECO:0007669"/>
    <property type="project" value="TreeGrafter"/>
</dbReference>
<dbReference type="GO" id="GO:0032259">
    <property type="term" value="P:methylation"/>
    <property type="evidence" value="ECO:0007669"/>
    <property type="project" value="UniProtKB-KW"/>
</dbReference>
<evidence type="ECO:0000256" key="19">
    <source>
        <dbReference type="SAM" id="MobiDB-lite"/>
    </source>
</evidence>
<keyword evidence="12 20" id="KW-0472">Membrane</keyword>
<dbReference type="InterPro" id="IPR050882">
    <property type="entry name" value="Prepilin_peptidase/N-MTase"/>
</dbReference>
<keyword evidence="7 18" id="KW-0808">Transferase</keyword>
<dbReference type="GO" id="GO:0005886">
    <property type="term" value="C:plasma membrane"/>
    <property type="evidence" value="ECO:0007669"/>
    <property type="project" value="UniProtKB-SubCell"/>
</dbReference>
<keyword evidence="8" id="KW-0949">S-adenosyl-L-methionine</keyword>
<name>A0A2A2F286_9GAMM</name>
<evidence type="ECO:0000256" key="17">
    <source>
        <dbReference type="RuleBase" id="RU003793"/>
    </source>
</evidence>
<comment type="function">
    <text evidence="18">Plays an essential role in type IV pili and type II pseudopili formation by proteolytically removing the leader sequence from substrate proteins and subsequently monomethylating the alpha-amino group of the newly exposed N-terminal phenylalanine.</text>
</comment>
<evidence type="ECO:0000259" key="22">
    <source>
        <dbReference type="Pfam" id="PF06750"/>
    </source>
</evidence>
<feature type="transmembrane region" description="Helical" evidence="20">
    <location>
        <begin position="275"/>
        <end position="294"/>
    </location>
</feature>
<evidence type="ECO:0000256" key="7">
    <source>
        <dbReference type="ARBA" id="ARBA00022679"/>
    </source>
</evidence>
<dbReference type="GO" id="GO:0008168">
    <property type="term" value="F:methyltransferase activity"/>
    <property type="evidence" value="ECO:0007669"/>
    <property type="project" value="UniProtKB-KW"/>
</dbReference>
<keyword evidence="11 20" id="KW-1133">Transmembrane helix</keyword>
<proteinExistence type="inferred from homology"/>
<keyword evidence="10 18" id="KW-0378">Hydrolase</keyword>
<gene>
    <name evidence="23" type="ORF">CK501_13445</name>
</gene>
<dbReference type="InterPro" id="IPR010627">
    <property type="entry name" value="Prepilin_pept_A24_N"/>
</dbReference>
<evidence type="ECO:0000256" key="2">
    <source>
        <dbReference type="ARBA" id="ARBA00005801"/>
    </source>
</evidence>
<evidence type="ECO:0000256" key="16">
    <source>
        <dbReference type="ARBA" id="ARBA00071870"/>
    </source>
</evidence>
<feature type="transmembrane region" description="Helical" evidence="20">
    <location>
        <begin position="12"/>
        <end position="34"/>
    </location>
</feature>
<feature type="transmembrane region" description="Helical" evidence="20">
    <location>
        <begin position="238"/>
        <end position="268"/>
    </location>
</feature>
<feature type="transmembrane region" description="Helical" evidence="20">
    <location>
        <begin position="199"/>
        <end position="218"/>
    </location>
</feature>
<dbReference type="AlphaFoldDB" id="A0A2A2F286"/>
<dbReference type="EC" id="2.1.1.-" evidence="18"/>
<comment type="caution">
    <text evidence="23">The sequence shown here is derived from an EMBL/GenBank/DDBJ whole genome shotgun (WGS) entry which is preliminary data.</text>
</comment>